<organism evidence="1 2">
    <name type="scientific">Funneliformis geosporum</name>
    <dbReference type="NCBI Taxonomy" id="1117311"/>
    <lineage>
        <taxon>Eukaryota</taxon>
        <taxon>Fungi</taxon>
        <taxon>Fungi incertae sedis</taxon>
        <taxon>Mucoromycota</taxon>
        <taxon>Glomeromycotina</taxon>
        <taxon>Glomeromycetes</taxon>
        <taxon>Glomerales</taxon>
        <taxon>Glomeraceae</taxon>
        <taxon>Funneliformis</taxon>
    </lineage>
</organism>
<gene>
    <name evidence="1" type="ORF">FWILDA_LOCUS9819</name>
</gene>
<keyword evidence="2" id="KW-1185">Reference proteome</keyword>
<comment type="caution">
    <text evidence="1">The sequence shown here is derived from an EMBL/GenBank/DDBJ whole genome shotgun (WGS) entry which is preliminary data.</text>
</comment>
<dbReference type="EMBL" id="CAMKVN010002401">
    <property type="protein sequence ID" value="CAI2180911.1"/>
    <property type="molecule type" value="Genomic_DNA"/>
</dbReference>
<sequence length="91" mass="10344">MVQTRNNVYNNNNNHQSGNNEDAIIIDCVLAMSDNNVRNLYRTIASILPQYNTHQIRYRVRNLINPLSTKNLSTIGLKKIGRKVAGYRGQG</sequence>
<accession>A0A9W4STI3</accession>
<name>A0A9W4STI3_9GLOM</name>
<evidence type="ECO:0000313" key="1">
    <source>
        <dbReference type="EMBL" id="CAI2180911.1"/>
    </source>
</evidence>
<reference evidence="1" key="1">
    <citation type="submission" date="2022-08" db="EMBL/GenBank/DDBJ databases">
        <authorList>
            <person name="Kallberg Y."/>
            <person name="Tangrot J."/>
            <person name="Rosling A."/>
        </authorList>
    </citation>
    <scope>NUCLEOTIDE SEQUENCE</scope>
    <source>
        <strain evidence="1">Wild A</strain>
    </source>
</reference>
<dbReference type="Proteomes" id="UP001153678">
    <property type="component" value="Unassembled WGS sequence"/>
</dbReference>
<protein>
    <submittedName>
        <fullName evidence="1">19704_t:CDS:1</fullName>
    </submittedName>
</protein>
<dbReference type="AlphaFoldDB" id="A0A9W4STI3"/>
<evidence type="ECO:0000313" key="2">
    <source>
        <dbReference type="Proteomes" id="UP001153678"/>
    </source>
</evidence>
<proteinExistence type="predicted"/>